<sequence length="143" mass="16288">MSENDKKLIPYFQSKDLKKSDYAEIIKISNASLKEFPLNLRVMNFLGYIYHLDGNEAMANKVSHNFYGLFSAIFSSGDGRDCKTGFHVISVSHEYVVMNMLELEIASQGLSGDCDYLSLPKDKYKLPGVYFNITKLKEKGFDF</sequence>
<accession>A0A9Q3YSS9</accession>
<gene>
    <name evidence="1" type="ORF">LNP80_19365</name>
</gene>
<proteinExistence type="predicted"/>
<evidence type="ECO:0000313" key="2">
    <source>
        <dbReference type="Proteomes" id="UP001107960"/>
    </source>
</evidence>
<dbReference type="Proteomes" id="UP001107960">
    <property type="component" value="Unassembled WGS sequence"/>
</dbReference>
<organism evidence="1 2">
    <name type="scientific">Chryseobacterium muglaense</name>
    <dbReference type="NCBI Taxonomy" id="2893752"/>
    <lineage>
        <taxon>Bacteria</taxon>
        <taxon>Pseudomonadati</taxon>
        <taxon>Bacteroidota</taxon>
        <taxon>Flavobacteriia</taxon>
        <taxon>Flavobacteriales</taxon>
        <taxon>Weeksellaceae</taxon>
        <taxon>Chryseobacterium group</taxon>
        <taxon>Chryseobacterium</taxon>
    </lineage>
</organism>
<evidence type="ECO:0000313" key="1">
    <source>
        <dbReference type="EMBL" id="MCC9036381.1"/>
    </source>
</evidence>
<dbReference type="InterPro" id="IPR032578">
    <property type="entry name" value="DUF4919"/>
</dbReference>
<protein>
    <submittedName>
        <fullName evidence="1">DUF4919 domain-containing protein</fullName>
    </submittedName>
</protein>
<dbReference type="AlphaFoldDB" id="A0A9Q3YSS9"/>
<comment type="caution">
    <text evidence="1">The sequence shown here is derived from an EMBL/GenBank/DDBJ whole genome shotgun (WGS) entry which is preliminary data.</text>
</comment>
<name>A0A9Q3YSS9_9FLAO</name>
<dbReference type="EMBL" id="JAJJML010000001">
    <property type="protein sequence ID" value="MCC9036381.1"/>
    <property type="molecule type" value="Genomic_DNA"/>
</dbReference>
<reference evidence="1" key="1">
    <citation type="submission" date="2021-11" db="EMBL/GenBank/DDBJ databases">
        <title>Description of novel Chryseobacterium species.</title>
        <authorList>
            <person name="Saticioglu I.B."/>
            <person name="Ay H."/>
            <person name="Altun S."/>
            <person name="Duman M."/>
        </authorList>
    </citation>
    <scope>NUCLEOTIDE SEQUENCE</scope>
    <source>
        <strain evidence="1">C-39</strain>
    </source>
</reference>
<dbReference type="Pfam" id="PF16266">
    <property type="entry name" value="DUF4919"/>
    <property type="match status" value="1"/>
</dbReference>